<comment type="caution">
    <text evidence="3">The sequence shown here is derived from an EMBL/GenBank/DDBJ whole genome shotgun (WGS) entry which is preliminary data.</text>
</comment>
<proteinExistence type="predicted"/>
<dbReference type="Gene3D" id="1.10.287.110">
    <property type="entry name" value="DnaJ domain"/>
    <property type="match status" value="1"/>
</dbReference>
<dbReference type="SUPFAM" id="SSF46565">
    <property type="entry name" value="Chaperone J-domain"/>
    <property type="match status" value="1"/>
</dbReference>
<feature type="domain" description="J" evidence="2">
    <location>
        <begin position="74"/>
        <end position="139"/>
    </location>
</feature>
<dbReference type="CDD" id="cd06257">
    <property type="entry name" value="DnaJ"/>
    <property type="match status" value="1"/>
</dbReference>
<dbReference type="OrthoDB" id="977640at2759"/>
<dbReference type="Proteomes" id="UP000428333">
    <property type="component" value="Linkage Group LG01"/>
</dbReference>
<dbReference type="SMART" id="SM00271">
    <property type="entry name" value="DnaJ"/>
    <property type="match status" value="1"/>
</dbReference>
<evidence type="ECO:0000313" key="3">
    <source>
        <dbReference type="EMBL" id="KAE9466233.1"/>
    </source>
</evidence>
<dbReference type="PANTHER" id="PTHR45496:SF12">
    <property type="entry name" value="J DOMAIN-CONTAINING PROTEIN"/>
    <property type="match status" value="1"/>
</dbReference>
<dbReference type="Pfam" id="PF00226">
    <property type="entry name" value="DnaJ"/>
    <property type="match status" value="1"/>
</dbReference>
<feature type="non-terminal residue" evidence="3">
    <location>
        <position position="1"/>
    </location>
</feature>
<keyword evidence="4" id="KW-1185">Reference proteome</keyword>
<feature type="region of interest" description="Disordered" evidence="1">
    <location>
        <begin position="242"/>
        <end position="271"/>
    </location>
</feature>
<accession>A0A6A4M489</accession>
<gene>
    <name evidence="3" type="ORF">C3L33_01856</name>
</gene>
<dbReference type="PANTHER" id="PTHR45496">
    <property type="entry name" value="CHAPERONE DNAJ-DOMAIN SUPERFAMILY PROTEIN"/>
    <property type="match status" value="1"/>
</dbReference>
<name>A0A6A4M489_9ERIC</name>
<dbReference type="PROSITE" id="PS50076">
    <property type="entry name" value="DNAJ_2"/>
    <property type="match status" value="1"/>
</dbReference>
<dbReference type="InterPro" id="IPR001623">
    <property type="entry name" value="DnaJ_domain"/>
</dbReference>
<reference evidence="3 4" key="1">
    <citation type="journal article" date="2019" name="Genome Biol. Evol.">
        <title>The Rhododendron genome and chromosomal organization provide insight into shared whole-genome duplications across the heath family (Ericaceae).</title>
        <authorList>
            <person name="Soza V.L."/>
            <person name="Lindsley D."/>
            <person name="Waalkes A."/>
            <person name="Ramage E."/>
            <person name="Patwardhan R.P."/>
            <person name="Burton J.N."/>
            <person name="Adey A."/>
            <person name="Kumar A."/>
            <person name="Qiu R."/>
            <person name="Shendure J."/>
            <person name="Hall B."/>
        </authorList>
    </citation>
    <scope>NUCLEOTIDE SEQUENCE [LARGE SCALE GENOMIC DNA]</scope>
    <source>
        <strain evidence="3">RSF 1966-606</strain>
    </source>
</reference>
<protein>
    <recommendedName>
        <fullName evidence="2">J domain-containing protein</fullName>
    </recommendedName>
</protein>
<evidence type="ECO:0000313" key="4">
    <source>
        <dbReference type="Proteomes" id="UP000428333"/>
    </source>
</evidence>
<organism evidence="3 4">
    <name type="scientific">Rhododendron williamsianum</name>
    <dbReference type="NCBI Taxonomy" id="262921"/>
    <lineage>
        <taxon>Eukaryota</taxon>
        <taxon>Viridiplantae</taxon>
        <taxon>Streptophyta</taxon>
        <taxon>Embryophyta</taxon>
        <taxon>Tracheophyta</taxon>
        <taxon>Spermatophyta</taxon>
        <taxon>Magnoliopsida</taxon>
        <taxon>eudicotyledons</taxon>
        <taxon>Gunneridae</taxon>
        <taxon>Pentapetalae</taxon>
        <taxon>asterids</taxon>
        <taxon>Ericales</taxon>
        <taxon>Ericaceae</taxon>
        <taxon>Ericoideae</taxon>
        <taxon>Rhodoreae</taxon>
        <taxon>Rhododendron</taxon>
    </lineage>
</organism>
<dbReference type="InterPro" id="IPR053052">
    <property type="entry name" value="Imprinting_Balance_Reg"/>
</dbReference>
<evidence type="ECO:0000256" key="1">
    <source>
        <dbReference type="SAM" id="MobiDB-lite"/>
    </source>
</evidence>
<dbReference type="InterPro" id="IPR036869">
    <property type="entry name" value="J_dom_sf"/>
</dbReference>
<evidence type="ECO:0000259" key="2">
    <source>
        <dbReference type="PROSITE" id="PS50076"/>
    </source>
</evidence>
<dbReference type="EMBL" id="QEFC01000100">
    <property type="protein sequence ID" value="KAE9466233.1"/>
    <property type="molecule type" value="Genomic_DNA"/>
</dbReference>
<sequence>MSGNGGGRPGTGPGPDLLLTASQHFLNSRNFDACRKYALRAQATDPTNPGAAQILSVADVLSSAAESSVNNCPNWYSILGLGKNSEDPNLIKTRVDSLSLLLNPSKNKIPLAGEAFGLVRSAWAVLSDPVKKAQFDSELGVCEPEDIKIKMEGQCGSGSGQEGTFWTMCPYCYYVYEYPRVYEECCLRCHNESCRRGFQAVVIRALRPPPAVLEKGGYLCRGFIPVGFEEGGKGFSSWNPFGPTPKGAGQEELEEEKTDVPKGNNNGFKNMDSFVEISDDSDGELMGESNGEKLQGEGLKNGDGITDGSGISTRKMGVTGGVVKPVLRRKKTVARNTKKVMGKGIRVKMHRTVAGSCEGVEMGLGSGENDGNLGCGITIAGGVEWGSWGDSGMEEIQFFEGLDDVFVGLQDGF</sequence>
<dbReference type="AlphaFoldDB" id="A0A6A4M489"/>